<feature type="region of interest" description="Disordered" evidence="1">
    <location>
        <begin position="20"/>
        <end position="69"/>
    </location>
</feature>
<keyword evidence="3" id="KW-1185">Reference proteome</keyword>
<proteinExistence type="predicted"/>
<protein>
    <submittedName>
        <fullName evidence="2">Uncharacterized protein</fullName>
    </submittedName>
</protein>
<reference evidence="2 3" key="1">
    <citation type="submission" date="2018-07" db="EMBL/GenBank/DDBJ databases">
        <title>A high quality draft genome assembly of the barn swallow (H. rustica rustica).</title>
        <authorList>
            <person name="Formenti G."/>
            <person name="Chiara M."/>
            <person name="Poveda L."/>
            <person name="Francoijs K.-J."/>
            <person name="Bonisoli-Alquati A."/>
            <person name="Canova L."/>
            <person name="Gianfranceschi L."/>
            <person name="Horner D.S."/>
            <person name="Saino N."/>
        </authorList>
    </citation>
    <scope>NUCLEOTIDE SEQUENCE [LARGE SCALE GENOMIC DNA]</scope>
    <source>
        <strain evidence="2">Chelidonia</strain>
        <tissue evidence="2">Blood</tissue>
    </source>
</reference>
<evidence type="ECO:0000313" key="2">
    <source>
        <dbReference type="EMBL" id="RMB92182.1"/>
    </source>
</evidence>
<dbReference type="EMBL" id="QRBI01000230">
    <property type="protein sequence ID" value="RMB92182.1"/>
    <property type="molecule type" value="Genomic_DNA"/>
</dbReference>
<evidence type="ECO:0000256" key="1">
    <source>
        <dbReference type="SAM" id="MobiDB-lite"/>
    </source>
</evidence>
<gene>
    <name evidence="2" type="ORF">DUI87_31293</name>
</gene>
<name>A0A3M0IUS0_HIRRU</name>
<dbReference type="Proteomes" id="UP000269221">
    <property type="component" value="Unassembled WGS sequence"/>
</dbReference>
<accession>A0A3M0IUS0</accession>
<organism evidence="2 3">
    <name type="scientific">Hirundo rustica rustica</name>
    <dbReference type="NCBI Taxonomy" id="333673"/>
    <lineage>
        <taxon>Eukaryota</taxon>
        <taxon>Metazoa</taxon>
        <taxon>Chordata</taxon>
        <taxon>Craniata</taxon>
        <taxon>Vertebrata</taxon>
        <taxon>Euteleostomi</taxon>
        <taxon>Archelosauria</taxon>
        <taxon>Archosauria</taxon>
        <taxon>Dinosauria</taxon>
        <taxon>Saurischia</taxon>
        <taxon>Theropoda</taxon>
        <taxon>Coelurosauria</taxon>
        <taxon>Aves</taxon>
        <taxon>Neognathae</taxon>
        <taxon>Neoaves</taxon>
        <taxon>Telluraves</taxon>
        <taxon>Australaves</taxon>
        <taxon>Passeriformes</taxon>
        <taxon>Sylvioidea</taxon>
        <taxon>Hirundinidae</taxon>
        <taxon>Hirundo</taxon>
    </lineage>
</organism>
<comment type="caution">
    <text evidence="2">The sequence shown here is derived from an EMBL/GenBank/DDBJ whole genome shotgun (WGS) entry which is preliminary data.</text>
</comment>
<evidence type="ECO:0000313" key="3">
    <source>
        <dbReference type="Proteomes" id="UP000269221"/>
    </source>
</evidence>
<sequence>MYNSKLLLVLQCEKLHGTGDVGFPQRVTPGDPCSPARCQKAKGSISSQGELLSSDRQPQQSQAQEQVEDACKDNGDLAVSWLGQGERAAPLPCAPRMVFDSSAANRFSHPAVLPLLHLQGATGQGFQWNLEIISTLAKDNVFRCHKSIPMERKEPTPIPNLSLTCSRVPPCQT</sequence>
<feature type="compositionally biased region" description="Polar residues" evidence="1">
    <location>
        <begin position="44"/>
        <end position="56"/>
    </location>
</feature>
<dbReference type="AlphaFoldDB" id="A0A3M0IUS0"/>